<dbReference type="InterPro" id="IPR027843">
    <property type="entry name" value="DUF4440"/>
</dbReference>
<sequence length="175" mass="19784">MKRNIIIFIFLILVATSFKLRSKTPSGILNSDSRVLIEQVSDTPSENKIPVRNLEEEVRNLESLENEALSKSDTATLYDIWSPDLVVNTAENKILTFADFKNGFERNQTKPFSYEKVIEKITISENVAVVMGYEKAETGKKSAKPSESRFTDMWIKDGTGWKLTARQCTSLAVAR</sequence>
<proteinExistence type="predicted"/>
<organism evidence="2 3">
    <name type="scientific">Dyadobacter koreensis</name>
    <dbReference type="NCBI Taxonomy" id="408657"/>
    <lineage>
        <taxon>Bacteria</taxon>
        <taxon>Pseudomonadati</taxon>
        <taxon>Bacteroidota</taxon>
        <taxon>Cytophagia</taxon>
        <taxon>Cytophagales</taxon>
        <taxon>Spirosomataceae</taxon>
        <taxon>Dyadobacter</taxon>
    </lineage>
</organism>
<evidence type="ECO:0000259" key="1">
    <source>
        <dbReference type="Pfam" id="PF14534"/>
    </source>
</evidence>
<dbReference type="RefSeq" id="WP_090333440.1">
    <property type="nucleotide sequence ID" value="NZ_FNXY01000002.1"/>
</dbReference>
<dbReference type="Gene3D" id="3.10.450.50">
    <property type="match status" value="1"/>
</dbReference>
<name>A0A1H6REE8_9BACT</name>
<protein>
    <recommendedName>
        <fullName evidence="1">DUF4440 domain-containing protein</fullName>
    </recommendedName>
</protein>
<evidence type="ECO:0000313" key="3">
    <source>
        <dbReference type="Proteomes" id="UP000199532"/>
    </source>
</evidence>
<dbReference type="Pfam" id="PF14534">
    <property type="entry name" value="DUF4440"/>
    <property type="match status" value="1"/>
</dbReference>
<evidence type="ECO:0000313" key="2">
    <source>
        <dbReference type="EMBL" id="SEI54133.1"/>
    </source>
</evidence>
<dbReference type="AlphaFoldDB" id="A0A1H6REE8"/>
<dbReference type="OrthoDB" id="1442122at2"/>
<feature type="domain" description="DUF4440" evidence="1">
    <location>
        <begin position="58"/>
        <end position="163"/>
    </location>
</feature>
<dbReference type="STRING" id="408657.SAMN04487995_1249"/>
<dbReference type="EMBL" id="FNXY01000002">
    <property type="protein sequence ID" value="SEI54133.1"/>
    <property type="molecule type" value="Genomic_DNA"/>
</dbReference>
<dbReference type="SUPFAM" id="SSF54427">
    <property type="entry name" value="NTF2-like"/>
    <property type="match status" value="1"/>
</dbReference>
<keyword evidence="3" id="KW-1185">Reference proteome</keyword>
<gene>
    <name evidence="2" type="ORF">SAMN04487995_1249</name>
</gene>
<dbReference type="Proteomes" id="UP000199532">
    <property type="component" value="Unassembled WGS sequence"/>
</dbReference>
<dbReference type="InterPro" id="IPR032710">
    <property type="entry name" value="NTF2-like_dom_sf"/>
</dbReference>
<reference evidence="2 3" key="1">
    <citation type="submission" date="2016-10" db="EMBL/GenBank/DDBJ databases">
        <authorList>
            <person name="de Groot N.N."/>
        </authorList>
    </citation>
    <scope>NUCLEOTIDE SEQUENCE [LARGE SCALE GENOMIC DNA]</scope>
    <source>
        <strain evidence="2 3">DSM 19938</strain>
    </source>
</reference>
<accession>A0A1H6REE8</accession>